<accession>A0A927ZMT8</accession>
<dbReference type="AlphaFoldDB" id="A0A927ZMT8"/>
<dbReference type="InterPro" id="IPR009078">
    <property type="entry name" value="Ferritin-like_SF"/>
</dbReference>
<reference evidence="6" key="1">
    <citation type="submission" date="2019-04" db="EMBL/GenBank/DDBJ databases">
        <title>Evolution of Biomass-Degrading Anaerobic Consortia Revealed by Metagenomics.</title>
        <authorList>
            <person name="Peng X."/>
        </authorList>
    </citation>
    <scope>NUCLEOTIDE SEQUENCE</scope>
    <source>
        <strain evidence="6">SIG254</strain>
    </source>
</reference>
<evidence type="ECO:0000256" key="4">
    <source>
        <dbReference type="ARBA" id="ARBA00033738"/>
    </source>
</evidence>
<dbReference type="GO" id="GO:0140737">
    <property type="term" value="C:encapsulin nanocompartment"/>
    <property type="evidence" value="ECO:0007669"/>
    <property type="project" value="UniProtKB-SubCell"/>
</dbReference>
<evidence type="ECO:0000256" key="1">
    <source>
        <dbReference type="ARBA" id="ARBA00022434"/>
    </source>
</evidence>
<keyword evidence="5" id="KW-1284">Encapsulin nanocompartment</keyword>
<evidence type="ECO:0000313" key="7">
    <source>
        <dbReference type="Proteomes" id="UP000768462"/>
    </source>
</evidence>
<gene>
    <name evidence="6" type="ORF">E7215_13960</name>
</gene>
<organism evidence="6 7">
    <name type="scientific">Clostridium sulfidigenes</name>
    <dbReference type="NCBI Taxonomy" id="318464"/>
    <lineage>
        <taxon>Bacteria</taxon>
        <taxon>Bacillati</taxon>
        <taxon>Bacillota</taxon>
        <taxon>Clostridia</taxon>
        <taxon>Eubacteriales</taxon>
        <taxon>Clostridiaceae</taxon>
        <taxon>Clostridium</taxon>
    </lineage>
</organism>
<keyword evidence="3" id="KW-0408">Iron</keyword>
<dbReference type="PANTHER" id="PTHR37165:SF1">
    <property type="entry name" value="TYPE 1 ENCAPSULIN SHELL PROTEIN"/>
    <property type="match status" value="1"/>
</dbReference>
<comment type="caution">
    <text evidence="6">The sequence shown here is derived from an EMBL/GenBank/DDBJ whole genome shotgun (WGS) entry which is preliminary data.</text>
</comment>
<dbReference type="GO" id="GO:0046872">
    <property type="term" value="F:metal ion binding"/>
    <property type="evidence" value="ECO:0007669"/>
    <property type="project" value="UniProtKB-KW"/>
</dbReference>
<keyword evidence="1" id="KW-0409">Iron storage</keyword>
<dbReference type="PANTHER" id="PTHR37165">
    <property type="entry name" value="PEPTIDASE U56 FAMILY"/>
    <property type="match status" value="1"/>
</dbReference>
<dbReference type="Gene3D" id="6.10.140.1960">
    <property type="match status" value="2"/>
</dbReference>
<evidence type="ECO:0000256" key="3">
    <source>
        <dbReference type="ARBA" id="ARBA00023004"/>
    </source>
</evidence>
<name>A0A927ZMT8_9CLOT</name>
<evidence type="ECO:0000256" key="5">
    <source>
        <dbReference type="ARBA" id="ARBA00033787"/>
    </source>
</evidence>
<dbReference type="InterPro" id="IPR054581">
    <property type="entry name" value="EncFtn-like"/>
</dbReference>
<dbReference type="CDD" id="cd00657">
    <property type="entry name" value="Ferritin_like"/>
    <property type="match status" value="1"/>
</dbReference>
<comment type="subcellular location">
    <subcellularLocation>
        <location evidence="4">Encapsulin nanocompartment</location>
    </subcellularLocation>
</comment>
<sequence>MSYTTERQPQGIAKSIEDFLREGLIAEVVAINDYSHFIAVTENKELKELFHHIMEDEKRHYAMFLNALRCVDPEQAELQEEAKEHVDISSKEKYKDYTNKYDKEVNLLVTIREGIKGELEAILLYEQFVRNINNDTLIKIINEITRDEKEHVEELTRALIILDKDEYGTL</sequence>
<protein>
    <submittedName>
        <fullName evidence="6">Ferritin-like domain-containing protein</fullName>
    </submittedName>
</protein>
<dbReference type="SUPFAM" id="SSF47240">
    <property type="entry name" value="Ferritin-like"/>
    <property type="match status" value="1"/>
</dbReference>
<dbReference type="Proteomes" id="UP000768462">
    <property type="component" value="Unassembled WGS sequence"/>
</dbReference>
<evidence type="ECO:0000313" key="6">
    <source>
        <dbReference type="EMBL" id="MBE6061256.1"/>
    </source>
</evidence>
<proteinExistence type="predicted"/>
<evidence type="ECO:0000256" key="2">
    <source>
        <dbReference type="ARBA" id="ARBA00022723"/>
    </source>
</evidence>
<keyword evidence="2" id="KW-0479">Metal-binding</keyword>
<dbReference type="InterPro" id="IPR051429">
    <property type="entry name" value="Encapsulin_nc"/>
</dbReference>
<dbReference type="EMBL" id="SVCM01000158">
    <property type="protein sequence ID" value="MBE6061256.1"/>
    <property type="molecule type" value="Genomic_DNA"/>
</dbReference>
<dbReference type="GO" id="GO:0006879">
    <property type="term" value="P:intracellular iron ion homeostasis"/>
    <property type="evidence" value="ECO:0007669"/>
    <property type="project" value="UniProtKB-KW"/>
</dbReference>
<dbReference type="Pfam" id="PF22277">
    <property type="entry name" value="EncFtn-like"/>
    <property type="match status" value="1"/>
</dbReference>